<dbReference type="PATRIC" id="fig|1348973.3.peg.166"/>
<comment type="caution">
    <text evidence="1">The sequence shown here is derived from an EMBL/GenBank/DDBJ whole genome shotgun (WGS) entry which is preliminary data.</text>
</comment>
<accession>A0A072P3X1</accession>
<evidence type="ECO:0000313" key="2">
    <source>
        <dbReference type="Proteomes" id="UP000027936"/>
    </source>
</evidence>
<proteinExistence type="predicted"/>
<gene>
    <name evidence="1" type="ORF">M670_00171</name>
</gene>
<dbReference type="EMBL" id="JJRY01000001">
    <property type="protein sequence ID" value="KEF40155.1"/>
    <property type="molecule type" value="Genomic_DNA"/>
</dbReference>
<sequence>MGCPKCGCDKTEEFNHFYEEHYIVEYSVRCVDCKLKLSTWSYGSWFDNDDLESEVN</sequence>
<protein>
    <submittedName>
        <fullName evidence="1">Uncharacterized protein</fullName>
    </submittedName>
</protein>
<organism evidence="1 2">
    <name type="scientific">Schinkia azotoformans MEV2011</name>
    <dbReference type="NCBI Taxonomy" id="1348973"/>
    <lineage>
        <taxon>Bacteria</taxon>
        <taxon>Bacillati</taxon>
        <taxon>Bacillota</taxon>
        <taxon>Bacilli</taxon>
        <taxon>Bacillales</taxon>
        <taxon>Bacillaceae</taxon>
        <taxon>Calidifontibacillus/Schinkia group</taxon>
        <taxon>Schinkia</taxon>
    </lineage>
</organism>
<dbReference type="AlphaFoldDB" id="A0A072P3X1"/>
<dbReference type="Proteomes" id="UP000027936">
    <property type="component" value="Unassembled WGS sequence"/>
</dbReference>
<name>A0A072P3X1_SCHAZ</name>
<evidence type="ECO:0000313" key="1">
    <source>
        <dbReference type="EMBL" id="KEF40155.1"/>
    </source>
</evidence>
<reference evidence="1 2" key="1">
    <citation type="submission" date="2014-04" db="EMBL/GenBank/DDBJ databases">
        <title>Draft genome sequence of Bacillus azotoformans MEV2011, a (co-) denitrifying strain unable to grow in the presence of oxygen.</title>
        <authorList>
            <person name="Nielsen M."/>
            <person name="Schreiber L."/>
            <person name="Finster K."/>
            <person name="Schramm A."/>
        </authorList>
    </citation>
    <scope>NUCLEOTIDE SEQUENCE [LARGE SCALE GENOMIC DNA]</scope>
    <source>
        <strain evidence="1 2">MEV2011</strain>
    </source>
</reference>